<accession>A0ABD3UQH3</accession>
<proteinExistence type="predicted"/>
<feature type="compositionally biased region" description="Polar residues" evidence="2">
    <location>
        <begin position="2162"/>
        <end position="2199"/>
    </location>
</feature>
<keyword evidence="1" id="KW-0175">Coiled coil</keyword>
<dbReference type="PANTHER" id="PTHR33331:SF13">
    <property type="entry name" value="COILED-COIL DOMAIN CONTAINING 162"/>
    <property type="match status" value="1"/>
</dbReference>
<sequence>MSLDLADLYRVSGTDKVQDLDLDLRKDLDELKAEIEENEMVHQIPHKPISSVPLPKDAEYFMKERKLIIDRVLQVSEAHHLNMHAEILREEMLIAEELEYTANSLPLLLHQYFIDRIHQLVQSKFLHMLRWKRFCEHTSTIEVLYTHYQKRLSHILAEYNDCMQRAQRLAVAREASLDSNDVGMQAIKLDDLLIYLRSLVCQFHSMKRFNQYAKVLQWIPVLHKTAIAPDKETQEQEELTPGSRMSSRYQDDIVGFQRPASGISQPSSGSSPTTQLLIPQPPPINPTLLSTTPLPSSALSYAAAACGGGLATDEENKDIPFHMCDFQELKPHLSFLLNVYGIKCNLEAIHNTGDEMEMFAEVNRKFKQIFLRQEHYNTFKTYDRIEAGQESWGSESPQHTLRQESNWLPYILLKPERDPHQEKQWTQLRQLNNLDPLIKMQAHFLHITDPEKVQDILKDHAALVRNPPKVNMVQVSGSHTRNTTSLWRNIYSYENLRSESDNADSATMQDFEDKDLDNINISSRSHSANAKKRKDSYDYLNTVQMLGLDDGDEAENDVVTLQGAYLSFLQLRHLRLRDMRRTCLSILNYFRSIERTLTINDRGLTEDSSSYRYVSPQNHRTMTETDGTVGGGGGLGSHSYVHNTPLDYKLNETEFIEFADVDNHDDFYMKDEGRIHVQDQRGYFIMYEAAIKDLEKLERDLQLVATHYIEKDKEHHVGKISESAKSRQQVVAGDFDIPSYAHQEVDRFGILYDLWTNEASFLECKSELLDCYMEAYHHVFDRDEKRKLAQVITNIIYKRPRFDFKSNYFIKMYRTECVVLHLHTNLIKSILDKQIEEEREYNQRVCREGDKEFGLPHRVIPKQPISINQSKSAIKNIFMLEFHPSLAIAGKIPEALSYALRELLHIHKPATVLDSLTIEKKLYEVALEEWNKMEHLGASYSTQIQKDLFSGVYVEDPLFMCEVAQTLVAQTEQDKSRKSAKEKQLAMVSSVARLLEALTLRHRLIDAAWECEIVAKIYKKQANEMGFGDFHLNLRSVQFEIAGYKENAGKPPPIFITAVQQDDSTVDKIPANYLYLSIQELDEAQVGRFSFRGRDGLFNLLRPGGVESFQVVLKAQIVHKNALTCAVLQATNCQPVKEQEWRSGRASPTETKSEKSSMTQLTGMSSGTGATVLGAKMAHEGSSSKKKTPEAFISIQLEKTPIRDLMLNEYIDKKNMMGSVLRNPEEAEKLKRSLISQFCHQFNLRMAQYSMRAQLLAYYNSILNIMEDFPNVRDTYFMMGESNEKKGEMDSVKGIEPDPRIMRKRPRRLLSEDGKHVLNIWFIPHHTETLVMFKKCENDVCVRALSYCLMIISALHDMLHYLCAHSRLGSAHARLGSRRMEFVSADWGGTEGIGAELREIQKQIDNLPNPTDPAAVSEFMTLRRDIMFLEFDTAVRHCMADTFLSTGNVQAYKSIVNNIHHALPALSNVQRPTLMATYLPVPEPLEPRDLKARQLFPWRSFIGRNGPFPTIFWQWHMIEYYIQLCLAGLKEVDRHVANGEILGVTLLMEDVLQTGFQDVSYLNETQNVETDKKTSASRVSSAKDVKRDSVVSLAKLESQHASLSRTQEPTESYKLLKFFLLLWKCVEYLKADWGRRRLGVEAIDTAALYRDYCKVYKTEILLPVLQSIARRLGQGEMYEGIALETDPLVMPKGASEIEVRFKQLTKLMENLECYMITEVKKRLARELTLVLAERGRGEETALATDLWKKPVMKESFTIAKPHIAEQFVDLLMSSCNKTEDDITFSMKHLNKCVTDLAQKIMAREKQNYESYTMFYENLLKSQHQLLYQREQEVKQMRDQMKLMQHNIQVEVQWEMANQTHDILMEITALRAKIAEMREMSVTMQHDIRDRVREDYNDLIQNLFNSSFQLKGKLEEFRNDLHDDVHEKISDVRREAFEAVSKIKQKYGATTEESEVDTKLTKSEQLRRLQQENHELNILVLRMKSMNSWKRNHDHVNFNRTIDTLKKRAEKNRKEGIENKMLSSTNTLLLQQHLSVMKKKMASAEKELNDLKKKLDKEMKDKQEKDHEEQQRLRGLRQLEQAKQANIEKLLEELQDREKRLTDLSEEKMKNEIHQKRLNEKVKKESGTVKKLLNHERNLKLDAFQRVDELQAQVYDYETVVSRSQSAMTLSPAPTSKSRSRAQSATQKRSQAPSRGTPSSIGGLWPPPVMWPANRVLTPEIGRINYEDSKLIQRPRTVGSRLRSRIADQLLNELDLDQHRTIVQLEELQLDSSSRARQEINY</sequence>
<comment type="caution">
    <text evidence="4">The sequence shown here is derived from an EMBL/GenBank/DDBJ whole genome shotgun (WGS) entry which is preliminary data.</text>
</comment>
<evidence type="ECO:0000256" key="1">
    <source>
        <dbReference type="SAM" id="Coils"/>
    </source>
</evidence>
<dbReference type="Proteomes" id="UP001634394">
    <property type="component" value="Unassembled WGS sequence"/>
</dbReference>
<feature type="region of interest" description="Disordered" evidence="2">
    <location>
        <begin position="2162"/>
        <end position="2205"/>
    </location>
</feature>
<dbReference type="PANTHER" id="PTHR33331">
    <property type="entry name" value="COILED-COIL DOMAIN-CONTAINING PROTEIN 162"/>
    <property type="match status" value="1"/>
</dbReference>
<reference evidence="4 5" key="1">
    <citation type="submission" date="2024-11" db="EMBL/GenBank/DDBJ databases">
        <title>Chromosome-level genome assembly of the freshwater bivalve Anodonta woodiana.</title>
        <authorList>
            <person name="Chen X."/>
        </authorList>
    </citation>
    <scope>NUCLEOTIDE SEQUENCE [LARGE SCALE GENOMIC DNA]</scope>
    <source>
        <strain evidence="4">MN2024</strain>
        <tissue evidence="4">Gills</tissue>
    </source>
</reference>
<dbReference type="InterPro" id="IPR040401">
    <property type="entry name" value="CCDC162"/>
</dbReference>
<dbReference type="Pfam" id="PF15082">
    <property type="entry name" value="DUF4549"/>
    <property type="match status" value="1"/>
</dbReference>
<evidence type="ECO:0000259" key="3">
    <source>
        <dbReference type="Pfam" id="PF15082"/>
    </source>
</evidence>
<protein>
    <recommendedName>
        <fullName evidence="3">DUF4549 domain-containing protein</fullName>
    </recommendedName>
</protein>
<dbReference type="EMBL" id="JBJQND010000015">
    <property type="protein sequence ID" value="KAL3851762.1"/>
    <property type="molecule type" value="Genomic_DNA"/>
</dbReference>
<feature type="domain" description="DUF4549" evidence="3">
    <location>
        <begin position="9"/>
        <end position="149"/>
    </location>
</feature>
<evidence type="ECO:0000313" key="4">
    <source>
        <dbReference type="EMBL" id="KAL3851762.1"/>
    </source>
</evidence>
<evidence type="ECO:0000313" key="5">
    <source>
        <dbReference type="Proteomes" id="UP001634394"/>
    </source>
</evidence>
<feature type="coiled-coil region" evidence="1">
    <location>
        <begin position="2033"/>
        <end position="2110"/>
    </location>
</feature>
<dbReference type="InterPro" id="IPR029376">
    <property type="entry name" value="DUF4549"/>
</dbReference>
<evidence type="ECO:0000256" key="2">
    <source>
        <dbReference type="SAM" id="MobiDB-lite"/>
    </source>
</evidence>
<name>A0ABD3UQH3_SINWO</name>
<organism evidence="4 5">
    <name type="scientific">Sinanodonta woodiana</name>
    <name type="common">Chinese pond mussel</name>
    <name type="synonym">Anodonta woodiana</name>
    <dbReference type="NCBI Taxonomy" id="1069815"/>
    <lineage>
        <taxon>Eukaryota</taxon>
        <taxon>Metazoa</taxon>
        <taxon>Spiralia</taxon>
        <taxon>Lophotrochozoa</taxon>
        <taxon>Mollusca</taxon>
        <taxon>Bivalvia</taxon>
        <taxon>Autobranchia</taxon>
        <taxon>Heteroconchia</taxon>
        <taxon>Palaeoheterodonta</taxon>
        <taxon>Unionida</taxon>
        <taxon>Unionoidea</taxon>
        <taxon>Unionidae</taxon>
        <taxon>Unioninae</taxon>
        <taxon>Sinanodonta</taxon>
    </lineage>
</organism>
<gene>
    <name evidence="4" type="ORF">ACJMK2_015472</name>
</gene>
<keyword evidence="5" id="KW-1185">Reference proteome</keyword>
<feature type="region of interest" description="Disordered" evidence="2">
    <location>
        <begin position="1139"/>
        <end position="1163"/>
    </location>
</feature>
<feature type="compositionally biased region" description="Polar residues" evidence="2">
    <location>
        <begin position="1146"/>
        <end position="1163"/>
    </location>
</feature>